<evidence type="ECO:0000256" key="1">
    <source>
        <dbReference type="ARBA" id="ARBA00004429"/>
    </source>
</evidence>
<reference evidence="10 11" key="1">
    <citation type="journal article" date="2017" name="Front. Microbiol.">
        <title>Phaeobacter piscinae sp. nov., a species of the Roseobacter group and potential aquaculture probiont.</title>
        <authorList>
            <person name="Sonnenschein E.C."/>
            <person name="Phippen C.B.W."/>
            <person name="Nielsen K.F."/>
            <person name="Mateiu R.V."/>
            <person name="Melchiorsen J."/>
            <person name="Gram L."/>
            <person name="Overmann J."/>
            <person name="Freese H.M."/>
        </authorList>
    </citation>
    <scope>NUCLEOTIDE SEQUENCE [LARGE SCALE GENOMIC DNA]</scope>
    <source>
        <strain evidence="10 11">P88</strain>
    </source>
</reference>
<feature type="transmembrane region" description="Helical" evidence="8">
    <location>
        <begin position="115"/>
        <end position="133"/>
    </location>
</feature>
<dbReference type="PANTHER" id="PTHR30614:SF41">
    <property type="entry name" value="INNER MEMBRANE AMINO-ACID ABC TRANSPORTER PERMEASE PROTEIN YHDY"/>
    <property type="match status" value="1"/>
</dbReference>
<evidence type="ECO:0000256" key="7">
    <source>
        <dbReference type="ARBA" id="ARBA00023136"/>
    </source>
</evidence>
<accession>A0A2I7KBB5</accession>
<dbReference type="NCBIfam" id="TIGR01726">
    <property type="entry name" value="HEQRo_perm_3TM"/>
    <property type="match status" value="1"/>
</dbReference>
<comment type="similarity">
    <text evidence="2">Belongs to the binding-protein-dependent transport system permease family. HisMQ subfamily.</text>
</comment>
<dbReference type="CDD" id="cd06261">
    <property type="entry name" value="TM_PBP2"/>
    <property type="match status" value="1"/>
</dbReference>
<evidence type="ECO:0000313" key="11">
    <source>
        <dbReference type="Proteomes" id="UP000236447"/>
    </source>
</evidence>
<evidence type="ECO:0000256" key="4">
    <source>
        <dbReference type="ARBA" id="ARBA00022475"/>
    </source>
</evidence>
<reference evidence="10 11" key="2">
    <citation type="journal article" date="2017" name="Genome Biol. Evol.">
        <title>Trajectories and Drivers of Genome Evolution in Surface-Associated Marine Phaeobacter.</title>
        <authorList>
            <person name="Freese H.M."/>
            <person name="Sikorski J."/>
            <person name="Bunk B."/>
            <person name="Scheuner C."/>
            <person name="Meier-Kolthoff J.P."/>
            <person name="Sproer C."/>
            <person name="Gram L."/>
            <person name="Overmann J."/>
        </authorList>
    </citation>
    <scope>NUCLEOTIDE SEQUENCE [LARGE SCALE GENOMIC DNA]</scope>
    <source>
        <strain evidence="10 11">P88</strain>
    </source>
</reference>
<dbReference type="PROSITE" id="PS50928">
    <property type="entry name" value="ABC_TM1"/>
    <property type="match status" value="1"/>
</dbReference>
<proteinExistence type="inferred from homology"/>
<evidence type="ECO:0000256" key="8">
    <source>
        <dbReference type="RuleBase" id="RU363032"/>
    </source>
</evidence>
<feature type="transmembrane region" description="Helical" evidence="8">
    <location>
        <begin position="140"/>
        <end position="159"/>
    </location>
</feature>
<evidence type="ECO:0000256" key="3">
    <source>
        <dbReference type="ARBA" id="ARBA00022448"/>
    </source>
</evidence>
<dbReference type="Gene3D" id="1.10.3720.10">
    <property type="entry name" value="MetI-like"/>
    <property type="match status" value="1"/>
</dbReference>
<dbReference type="RefSeq" id="WP_254696644.1">
    <property type="nucleotide sequence ID" value="NZ_CP010725.1"/>
</dbReference>
<keyword evidence="6 8" id="KW-1133">Transmembrane helix</keyword>
<dbReference type="EMBL" id="CP010725">
    <property type="protein sequence ID" value="AUQ99896.1"/>
    <property type="molecule type" value="Genomic_DNA"/>
</dbReference>
<dbReference type="AlphaFoldDB" id="A0A2I7KBB5"/>
<gene>
    <name evidence="10" type="primary">aapM_1</name>
    <name evidence="10" type="ORF">PhaeoP88_02541</name>
</gene>
<evidence type="ECO:0000256" key="5">
    <source>
        <dbReference type="ARBA" id="ARBA00022692"/>
    </source>
</evidence>
<evidence type="ECO:0000256" key="6">
    <source>
        <dbReference type="ARBA" id="ARBA00022989"/>
    </source>
</evidence>
<evidence type="ECO:0000313" key="10">
    <source>
        <dbReference type="EMBL" id="AUQ99896.1"/>
    </source>
</evidence>
<dbReference type="InterPro" id="IPR000515">
    <property type="entry name" value="MetI-like"/>
</dbReference>
<feature type="transmembrane region" description="Helical" evidence="8">
    <location>
        <begin position="317"/>
        <end position="336"/>
    </location>
</feature>
<feature type="transmembrane region" description="Helical" evidence="8">
    <location>
        <begin position="293"/>
        <end position="311"/>
    </location>
</feature>
<feature type="transmembrane region" description="Helical" evidence="8">
    <location>
        <begin position="165"/>
        <end position="191"/>
    </location>
</feature>
<dbReference type="SUPFAM" id="SSF161098">
    <property type="entry name" value="MetI-like"/>
    <property type="match status" value="1"/>
</dbReference>
<dbReference type="InterPro" id="IPR010065">
    <property type="entry name" value="AA_ABC_transptr_permease_3TM"/>
</dbReference>
<protein>
    <submittedName>
        <fullName evidence="10">Putative general L-amino acid transport system permease protein AapM</fullName>
    </submittedName>
</protein>
<dbReference type="GO" id="GO:0043190">
    <property type="term" value="C:ATP-binding cassette (ABC) transporter complex"/>
    <property type="evidence" value="ECO:0007669"/>
    <property type="project" value="InterPro"/>
</dbReference>
<feature type="domain" description="ABC transmembrane type-1" evidence="9">
    <location>
        <begin position="248"/>
        <end position="442"/>
    </location>
</feature>
<dbReference type="Pfam" id="PF00528">
    <property type="entry name" value="BPD_transp_1"/>
    <property type="match status" value="1"/>
</dbReference>
<dbReference type="GO" id="GO:0006865">
    <property type="term" value="P:amino acid transport"/>
    <property type="evidence" value="ECO:0007669"/>
    <property type="project" value="TreeGrafter"/>
</dbReference>
<organism evidence="10 11">
    <name type="scientific">Phaeobacter inhibens</name>
    <dbReference type="NCBI Taxonomy" id="221822"/>
    <lineage>
        <taxon>Bacteria</taxon>
        <taxon>Pseudomonadati</taxon>
        <taxon>Pseudomonadota</taxon>
        <taxon>Alphaproteobacteria</taxon>
        <taxon>Rhodobacterales</taxon>
        <taxon>Roseobacteraceae</taxon>
        <taxon>Phaeobacter</taxon>
    </lineage>
</organism>
<dbReference type="Proteomes" id="UP000236447">
    <property type="component" value="Chromosome"/>
</dbReference>
<keyword evidence="5 8" id="KW-0812">Transmembrane</keyword>
<evidence type="ECO:0000259" key="9">
    <source>
        <dbReference type="PROSITE" id="PS50928"/>
    </source>
</evidence>
<comment type="subcellular location">
    <subcellularLocation>
        <location evidence="1">Cell inner membrane</location>
        <topology evidence="1">Multi-pass membrane protein</topology>
    </subcellularLocation>
    <subcellularLocation>
        <location evidence="8">Cell membrane</location>
        <topology evidence="8">Multi-pass membrane protein</topology>
    </subcellularLocation>
</comment>
<feature type="transmembrane region" description="Helical" evidence="8">
    <location>
        <begin position="42"/>
        <end position="60"/>
    </location>
</feature>
<keyword evidence="7 8" id="KW-0472">Membrane</keyword>
<dbReference type="GO" id="GO:0022857">
    <property type="term" value="F:transmembrane transporter activity"/>
    <property type="evidence" value="ECO:0007669"/>
    <property type="project" value="InterPro"/>
</dbReference>
<feature type="transmembrane region" description="Helical" evidence="8">
    <location>
        <begin position="423"/>
        <end position="441"/>
    </location>
</feature>
<feature type="transmembrane region" description="Helical" evidence="8">
    <location>
        <begin position="212"/>
        <end position="232"/>
    </location>
</feature>
<feature type="transmembrane region" description="Helical" evidence="8">
    <location>
        <begin position="393"/>
        <end position="411"/>
    </location>
</feature>
<feature type="transmembrane region" description="Helical" evidence="8">
    <location>
        <begin position="244"/>
        <end position="272"/>
    </location>
</feature>
<dbReference type="PANTHER" id="PTHR30614">
    <property type="entry name" value="MEMBRANE COMPONENT OF AMINO ACID ABC TRANSPORTER"/>
    <property type="match status" value="1"/>
</dbReference>
<evidence type="ECO:0000256" key="2">
    <source>
        <dbReference type="ARBA" id="ARBA00010072"/>
    </source>
</evidence>
<keyword evidence="4" id="KW-1003">Cell membrane</keyword>
<keyword evidence="3 8" id="KW-0813">Transport</keyword>
<sequence length="457" mass="50207">MSDTPKSTASPVSADAIIFQPKPAKAPPSETVGPIHWMRENLFYSWLSTAITLIGLYVIYTTVTGLYHWGVADAVWEASSRRECLDQSPHGACWAGISAWYNSIIYGRYPDEEQWRINLAFGLLIFWMLPIWLEKVQARAWFGISAVLIFPFLAGYLFAGGARGWFMQFALLGAIVTLICNWLHAVLCVLTGNGLPKTAVALLGMTNKPDRLHKYALATVVVVLFAIVYAFFGSWEPVQVKTNLWGGLFLTFVIAGIGITVSLPMGILLALARRSELPAVKVLAVSFIELVRSVPLITVLFMAVTMVPLFLPQGVELNKLVQAIVGVCLFFSAYMAETVRGGLQVVAVGQTEAAKSLGLGYWKTMYLVVLPQALKAMIPNIVSNFIALFKDTTLVSIIGLYDMLLMLKAIGRNSSWIGLHHEPLIFGAAIYFIICFAMSKYSQHLENVVGGGASNKR</sequence>
<dbReference type="InterPro" id="IPR043429">
    <property type="entry name" value="ArtM/GltK/GlnP/TcyL/YhdX-like"/>
</dbReference>
<dbReference type="InterPro" id="IPR035906">
    <property type="entry name" value="MetI-like_sf"/>
</dbReference>
<name>A0A2I7KBB5_9RHOB</name>